<dbReference type="Pfam" id="PF01225">
    <property type="entry name" value="Mur_ligase"/>
    <property type="match status" value="1"/>
</dbReference>
<reference evidence="2" key="1">
    <citation type="submission" date="2018-05" db="EMBL/GenBank/DDBJ databases">
        <authorList>
            <person name="Lanie J.A."/>
            <person name="Ng W.-L."/>
            <person name="Kazmierczak K.M."/>
            <person name="Andrzejewski T.M."/>
            <person name="Davidsen T.M."/>
            <person name="Wayne K.J."/>
            <person name="Tettelin H."/>
            <person name="Glass J.I."/>
            <person name="Rusch D."/>
            <person name="Podicherti R."/>
            <person name="Tsui H.-C.T."/>
            <person name="Winkler M.E."/>
        </authorList>
    </citation>
    <scope>NUCLEOTIDE SEQUENCE</scope>
</reference>
<evidence type="ECO:0000313" key="2">
    <source>
        <dbReference type="EMBL" id="SVD90832.1"/>
    </source>
</evidence>
<dbReference type="AlphaFoldDB" id="A0A382Z5S3"/>
<dbReference type="Gene3D" id="3.40.50.720">
    <property type="entry name" value="NAD(P)-binding Rossmann-like Domain"/>
    <property type="match status" value="1"/>
</dbReference>
<sequence>MSGIAELLLNLSFDITGSDMNENANVSRLKELGINIQIGHDPQQIGNADVLVYSSAVPPENPEIIKAKQKGIPVIRRAEMLGELISVKETSIGVSGTHGKTTTSSMIGTILAHCKMDPTLVVGGLVQTLGTNSKLGSGDVIVVEADEFDRS</sequence>
<dbReference type="InterPro" id="IPR050061">
    <property type="entry name" value="MurCDEF_pg_biosynth"/>
</dbReference>
<dbReference type="SUPFAM" id="SSF53623">
    <property type="entry name" value="MurD-like peptide ligases, catalytic domain"/>
    <property type="match status" value="1"/>
</dbReference>
<dbReference type="InterPro" id="IPR000713">
    <property type="entry name" value="Mur_ligase_N"/>
</dbReference>
<dbReference type="SUPFAM" id="SSF51984">
    <property type="entry name" value="MurCD N-terminal domain"/>
    <property type="match status" value="1"/>
</dbReference>
<feature type="domain" description="Mur ligase N-terminal catalytic" evidence="1">
    <location>
        <begin position="1"/>
        <end position="86"/>
    </location>
</feature>
<dbReference type="EMBL" id="UINC01181240">
    <property type="protein sequence ID" value="SVD90832.1"/>
    <property type="molecule type" value="Genomic_DNA"/>
</dbReference>
<proteinExistence type="predicted"/>
<dbReference type="InterPro" id="IPR036565">
    <property type="entry name" value="Mur-like_cat_sf"/>
</dbReference>
<feature type="non-terminal residue" evidence="2">
    <location>
        <position position="151"/>
    </location>
</feature>
<evidence type="ECO:0000259" key="1">
    <source>
        <dbReference type="Pfam" id="PF01225"/>
    </source>
</evidence>
<protein>
    <recommendedName>
        <fullName evidence="1">Mur ligase N-terminal catalytic domain-containing protein</fullName>
    </recommendedName>
</protein>
<dbReference type="Gene3D" id="3.40.1190.10">
    <property type="entry name" value="Mur-like, catalytic domain"/>
    <property type="match status" value="1"/>
</dbReference>
<name>A0A382Z5S3_9ZZZZ</name>
<dbReference type="GO" id="GO:0005524">
    <property type="term" value="F:ATP binding"/>
    <property type="evidence" value="ECO:0007669"/>
    <property type="project" value="InterPro"/>
</dbReference>
<gene>
    <name evidence="2" type="ORF">METZ01_LOCUS443686</name>
</gene>
<accession>A0A382Z5S3</accession>
<dbReference type="GO" id="GO:0016881">
    <property type="term" value="F:acid-amino acid ligase activity"/>
    <property type="evidence" value="ECO:0007669"/>
    <property type="project" value="InterPro"/>
</dbReference>
<organism evidence="2">
    <name type="scientific">marine metagenome</name>
    <dbReference type="NCBI Taxonomy" id="408172"/>
    <lineage>
        <taxon>unclassified sequences</taxon>
        <taxon>metagenomes</taxon>
        <taxon>ecological metagenomes</taxon>
    </lineage>
</organism>
<dbReference type="PANTHER" id="PTHR43445">
    <property type="entry name" value="UDP-N-ACETYLMURAMATE--L-ALANINE LIGASE-RELATED"/>
    <property type="match status" value="1"/>
</dbReference>
<dbReference type="PANTHER" id="PTHR43445:SF3">
    <property type="entry name" value="UDP-N-ACETYLMURAMATE--L-ALANINE LIGASE"/>
    <property type="match status" value="1"/>
</dbReference>